<organism evidence="1 2">
    <name type="scientific">Immersiella caudata</name>
    <dbReference type="NCBI Taxonomy" id="314043"/>
    <lineage>
        <taxon>Eukaryota</taxon>
        <taxon>Fungi</taxon>
        <taxon>Dikarya</taxon>
        <taxon>Ascomycota</taxon>
        <taxon>Pezizomycotina</taxon>
        <taxon>Sordariomycetes</taxon>
        <taxon>Sordariomycetidae</taxon>
        <taxon>Sordariales</taxon>
        <taxon>Lasiosphaeriaceae</taxon>
        <taxon>Immersiella</taxon>
    </lineage>
</organism>
<dbReference type="Proteomes" id="UP001175000">
    <property type="component" value="Unassembled WGS sequence"/>
</dbReference>
<protein>
    <submittedName>
        <fullName evidence="1">Uncharacterized protein</fullName>
    </submittedName>
</protein>
<comment type="caution">
    <text evidence="1">The sequence shown here is derived from an EMBL/GenBank/DDBJ whole genome shotgun (WGS) entry which is preliminary data.</text>
</comment>
<accession>A0AA40BX65</accession>
<keyword evidence="2" id="KW-1185">Reference proteome</keyword>
<evidence type="ECO:0000313" key="1">
    <source>
        <dbReference type="EMBL" id="KAK0616867.1"/>
    </source>
</evidence>
<gene>
    <name evidence="1" type="ORF">B0T14DRAFT_568439</name>
</gene>
<name>A0AA40BX65_9PEZI</name>
<evidence type="ECO:0000313" key="2">
    <source>
        <dbReference type="Proteomes" id="UP001175000"/>
    </source>
</evidence>
<proteinExistence type="predicted"/>
<sequence>MMIDGRGSLPSFIFPRCVLDGKGFDECRSQGKGNHTCMPEELTICTSLLHMLFTKTPASSRFVWESIYAYQQQLRSKIPGFDVQELVAALQTMVVLVLVQALDTQSELAQQIHECKMYQALTSSTSSASPSRRDWVFCESARRCLCVLSMIELVFEVIFTGGTDRMPDCGGYAKLPLPTDRTVWEEKDNPTWAMKFCDSVRSRPIFHSPTAYPTLSHLRQVGWKDVSGLTEGTPGWRQSSLESWNSGARQSMSSVPWFGCLW</sequence>
<dbReference type="EMBL" id="JAULSU010000005">
    <property type="protein sequence ID" value="KAK0616867.1"/>
    <property type="molecule type" value="Genomic_DNA"/>
</dbReference>
<reference evidence="1" key="1">
    <citation type="submission" date="2023-06" db="EMBL/GenBank/DDBJ databases">
        <title>Genome-scale phylogeny and comparative genomics of the fungal order Sordariales.</title>
        <authorList>
            <consortium name="Lawrence Berkeley National Laboratory"/>
            <person name="Hensen N."/>
            <person name="Bonometti L."/>
            <person name="Westerberg I."/>
            <person name="Brannstrom I.O."/>
            <person name="Guillou S."/>
            <person name="Cros-Aarteil S."/>
            <person name="Calhoun S."/>
            <person name="Haridas S."/>
            <person name="Kuo A."/>
            <person name="Mondo S."/>
            <person name="Pangilinan J."/>
            <person name="Riley R."/>
            <person name="Labutti K."/>
            <person name="Andreopoulos B."/>
            <person name="Lipzen A."/>
            <person name="Chen C."/>
            <person name="Yanf M."/>
            <person name="Daum C."/>
            <person name="Ng V."/>
            <person name="Clum A."/>
            <person name="Steindorff A."/>
            <person name="Ohm R."/>
            <person name="Martin F."/>
            <person name="Silar P."/>
            <person name="Natvig D."/>
            <person name="Lalanne C."/>
            <person name="Gautier V."/>
            <person name="Ament-Velasquez S.L."/>
            <person name="Kruys A."/>
            <person name="Hutchinson M.I."/>
            <person name="Powell A.J."/>
            <person name="Barry K."/>
            <person name="Miller A.N."/>
            <person name="Grigoriev I.V."/>
            <person name="Debuchy R."/>
            <person name="Gladieux P."/>
            <person name="Thoren M.H."/>
            <person name="Johannesson H."/>
        </authorList>
    </citation>
    <scope>NUCLEOTIDE SEQUENCE</scope>
    <source>
        <strain evidence="1">CBS 606.72</strain>
    </source>
</reference>
<dbReference type="AlphaFoldDB" id="A0AA40BX65"/>